<evidence type="ECO:0000256" key="2">
    <source>
        <dbReference type="ARBA" id="ARBA00022679"/>
    </source>
</evidence>
<dbReference type="Proteomes" id="UP000250744">
    <property type="component" value="Unassembled WGS sequence"/>
</dbReference>
<proteinExistence type="inferred from homology"/>
<dbReference type="PANTHER" id="PTHR37419:SF8">
    <property type="entry name" value="TOXIN YJJJ"/>
    <property type="match status" value="1"/>
</dbReference>
<feature type="domain" description="HipA N-terminal subdomain 1" evidence="5">
    <location>
        <begin position="27"/>
        <end position="120"/>
    </location>
</feature>
<accession>A0A364NR58</accession>
<evidence type="ECO:0000313" key="7">
    <source>
        <dbReference type="Proteomes" id="UP000250744"/>
    </source>
</evidence>
<keyword evidence="7" id="KW-1185">Reference proteome</keyword>
<dbReference type="Gene3D" id="1.10.1070.20">
    <property type="match status" value="1"/>
</dbReference>
<dbReference type="EMBL" id="QKRX01000001">
    <property type="protein sequence ID" value="RAU19598.1"/>
    <property type="molecule type" value="Genomic_DNA"/>
</dbReference>
<dbReference type="PANTHER" id="PTHR37419">
    <property type="entry name" value="SERINE/THREONINE-PROTEIN KINASE TOXIN HIPA"/>
    <property type="match status" value="1"/>
</dbReference>
<dbReference type="Pfam" id="PF13657">
    <property type="entry name" value="Couple_hipA"/>
    <property type="match status" value="1"/>
</dbReference>
<evidence type="ECO:0000313" key="6">
    <source>
        <dbReference type="EMBL" id="RAU19598.1"/>
    </source>
</evidence>
<dbReference type="InterPro" id="IPR012893">
    <property type="entry name" value="HipA-like_C"/>
</dbReference>
<dbReference type="Pfam" id="PF07804">
    <property type="entry name" value="HipA_C"/>
    <property type="match status" value="1"/>
</dbReference>
<evidence type="ECO:0000259" key="5">
    <source>
        <dbReference type="Pfam" id="PF13657"/>
    </source>
</evidence>
<gene>
    <name evidence="6" type="ORF">DN062_00500</name>
</gene>
<name>A0A364NR58_9GAMM</name>
<dbReference type="RefSeq" id="WP_112156593.1">
    <property type="nucleotide sequence ID" value="NZ_QKRX01000001.1"/>
</dbReference>
<dbReference type="OrthoDB" id="9805913at2"/>
<dbReference type="InterPro" id="IPR052028">
    <property type="entry name" value="HipA_Ser/Thr_kinase"/>
</dbReference>
<evidence type="ECO:0000256" key="1">
    <source>
        <dbReference type="ARBA" id="ARBA00010164"/>
    </source>
</evidence>
<dbReference type="GO" id="GO:0004674">
    <property type="term" value="F:protein serine/threonine kinase activity"/>
    <property type="evidence" value="ECO:0007669"/>
    <property type="project" value="TreeGrafter"/>
</dbReference>
<dbReference type="InterPro" id="IPR017508">
    <property type="entry name" value="HipA_N1"/>
</dbReference>
<comment type="similarity">
    <text evidence="1">Belongs to the HipA Ser/Thr kinase family.</text>
</comment>
<evidence type="ECO:0000259" key="4">
    <source>
        <dbReference type="Pfam" id="PF07804"/>
    </source>
</evidence>
<organism evidence="6 7">
    <name type="scientific">Nitrincola tibetensis</name>
    <dbReference type="NCBI Taxonomy" id="2219697"/>
    <lineage>
        <taxon>Bacteria</taxon>
        <taxon>Pseudomonadati</taxon>
        <taxon>Pseudomonadota</taxon>
        <taxon>Gammaproteobacteria</taxon>
        <taxon>Oceanospirillales</taxon>
        <taxon>Oceanospirillaceae</taxon>
        <taxon>Nitrincola</taxon>
    </lineage>
</organism>
<dbReference type="GO" id="GO:0005829">
    <property type="term" value="C:cytosol"/>
    <property type="evidence" value="ECO:0007669"/>
    <property type="project" value="TreeGrafter"/>
</dbReference>
<reference evidence="6 7" key="1">
    <citation type="submission" date="2018-06" db="EMBL/GenBank/DDBJ databases">
        <title>Nitrincola tibetense sp. nov., isolated from Lake XuguoCo on Tibetan Plateau.</title>
        <authorList>
            <person name="Xing P."/>
        </authorList>
    </citation>
    <scope>NUCLEOTIDE SEQUENCE [LARGE SCALE GENOMIC DNA]</scope>
    <source>
        <strain evidence="7">xg18</strain>
    </source>
</reference>
<keyword evidence="3" id="KW-0418">Kinase</keyword>
<evidence type="ECO:0000256" key="3">
    <source>
        <dbReference type="ARBA" id="ARBA00022777"/>
    </source>
</evidence>
<dbReference type="AlphaFoldDB" id="A0A364NR58"/>
<comment type="caution">
    <text evidence="6">The sequence shown here is derived from an EMBL/GenBank/DDBJ whole genome shotgun (WGS) entry which is preliminary data.</text>
</comment>
<protein>
    <submittedName>
        <fullName evidence="6">Type II toxin-antitoxin system HipA family toxin</fullName>
    </submittedName>
</protein>
<feature type="domain" description="HipA-like C-terminal" evidence="4">
    <location>
        <begin position="167"/>
        <end position="384"/>
    </location>
</feature>
<keyword evidence="2" id="KW-0808">Transferase</keyword>
<sequence>MTMTSEHDEIFSAYVFVELPDEEESVLAGRLILESRRSVFFYGKSYLNRPDAFAFDPINLPLVNTPQIFAGQNHIPAVLLDAGPDNWGKRLMYTLHKRTPRNAVEELLATRGAGVGALSFSLSRTRPKSTPEFESLKHLLALDKGISDLLESNLLTPEVVRLFEPGSSMGGARPKSVVQDETGALWIAKFNRPEDLFDQAAAEQMCYLMMRDCGIYACQTRLIRAGGRHVLLVRRFDQTAAGRRIHFISAHALMYQPRVRVDEVPVQYAYPRLASLIDQIGDRAEQDKTELFRRMVFNILVGNSDDHLRNHGLLKNISDHHYRLTPAYDVVPQPGQFQLQAIGVGQKGRESSLENALSASQHFGLSTTQAESIIKDIAKVTRQWRDYAEQAELSEADCRVLREVLEVDRAVR</sequence>